<name>A0A077P7B1_XENBV</name>
<dbReference type="Proteomes" id="UP000028483">
    <property type="component" value="Unassembled WGS sequence"/>
</dbReference>
<reference evidence="3" key="1">
    <citation type="submission" date="2013-07" db="EMBL/GenBank/DDBJ databases">
        <title>Sub-species coevolution in mutualistic symbiosis.</title>
        <authorList>
            <person name="Murfin K."/>
            <person name="Klassen J."/>
            <person name="Lee M."/>
            <person name="Forst S."/>
            <person name="Stock P."/>
            <person name="Goodrich-Blair H."/>
        </authorList>
    </citation>
    <scope>NUCLEOTIDE SEQUENCE [LARGE SCALE GENOMIC DNA]</scope>
    <source>
        <strain evidence="3">Oregonense</strain>
    </source>
</reference>
<evidence type="ECO:0000313" key="3">
    <source>
        <dbReference type="EMBL" id="CDH05666.1"/>
    </source>
</evidence>
<evidence type="ECO:0000259" key="2">
    <source>
        <dbReference type="Pfam" id="PF20469"/>
    </source>
</evidence>
<dbReference type="AlphaFoldDB" id="A0A077P7B1"/>
<sequence>MLDIWLDVPRVQIHHVVHVLPNIDWAGGAIGVRLNFEVGDAEQLKADYLEGRLKAKKIENEAPEEQKPSIAPRNLVEFLENSFSKYLVLKAYSLDPEQIKMPDSKGFACIQPLSVDALEIEGDPFQDLINLREIPAMRDFSIGSPLSFGGEDSQSGRLVQTLSDHVRNYYDQHIDQTDTVNVDDISAFSALQRAEKAFDKRLKTNFSSVFEEITNLGIPGINNPSIVINTKFKSLDGLSHSSAVQYKVSQPEDGHEERYLPESYAGLGYQNLIAMVFLLMRFRQDWLEPKTNRTEVVKIAPLQLVMIEEPEAHLHSQVQQVFIKKAYDVLRNHSELGDLDTYSTQLLVTTHSSHIAHEVDFANLRYFRRLPVEVQGQSPTTTIINLSSVFGKDLKTLSFVKRYIKATDCDLFFADGAIFVEGQAERILIPHFIRCHFGDLSRRYISVIDVGGANARRFEPLIEALGLTSLVITDLDASLPTEVETKNGKTTTRLKKAQPTFGVNQVTTNPTLKEWYPKLTKIDDLLSMEESKHYIYFSNEYDLYVAYQRAVPNPRDKNEPKLVPRTFEDALVYANFEVLENISGSLTTKKIAELVKNKDKLSNNELESELFGIVNKAEKAAFAIDCLVEINDGSSLSPPPYIEEGLKWLQEKLEEPSLFSVETGAVANG</sequence>
<evidence type="ECO:0000259" key="1">
    <source>
        <dbReference type="Pfam" id="PF13175"/>
    </source>
</evidence>
<dbReference type="CDD" id="cd01026">
    <property type="entry name" value="TOPRIM_OLD"/>
    <property type="match status" value="1"/>
</dbReference>
<feature type="domain" description="OLD protein-like TOPRIM" evidence="2">
    <location>
        <begin position="412"/>
        <end position="476"/>
    </location>
</feature>
<dbReference type="Pfam" id="PF20469">
    <property type="entry name" value="OLD-like_TOPRIM"/>
    <property type="match status" value="1"/>
</dbReference>
<protein>
    <submittedName>
        <fullName evidence="3">Uncharacterized protein</fullName>
    </submittedName>
</protein>
<dbReference type="InterPro" id="IPR041685">
    <property type="entry name" value="AAA_GajA/Old/RecF-like"/>
</dbReference>
<dbReference type="PANTHER" id="PTHR43581">
    <property type="entry name" value="ATP/GTP PHOSPHATASE"/>
    <property type="match status" value="1"/>
</dbReference>
<dbReference type="InterPro" id="IPR051396">
    <property type="entry name" value="Bact_Antivir_Def_Nuclease"/>
</dbReference>
<proteinExistence type="predicted"/>
<dbReference type="Pfam" id="PF13175">
    <property type="entry name" value="AAA_15"/>
    <property type="match status" value="1"/>
</dbReference>
<evidence type="ECO:0000313" key="4">
    <source>
        <dbReference type="Proteomes" id="UP000028483"/>
    </source>
</evidence>
<dbReference type="HOGENOM" id="CLU_023912_1_0_6"/>
<dbReference type="EMBL" id="CBSX010000109">
    <property type="protein sequence ID" value="CDH05666.1"/>
    <property type="molecule type" value="Genomic_DNA"/>
</dbReference>
<dbReference type="InterPro" id="IPR027417">
    <property type="entry name" value="P-loop_NTPase"/>
</dbReference>
<organism evidence="3 4">
    <name type="scientific">Xenorhabdus bovienii str. oregonense</name>
    <dbReference type="NCBI Taxonomy" id="1398202"/>
    <lineage>
        <taxon>Bacteria</taxon>
        <taxon>Pseudomonadati</taxon>
        <taxon>Pseudomonadota</taxon>
        <taxon>Gammaproteobacteria</taxon>
        <taxon>Enterobacterales</taxon>
        <taxon>Morganellaceae</taxon>
        <taxon>Xenorhabdus</taxon>
    </lineage>
</organism>
<feature type="domain" description="Endonuclease GajA/Old nuclease/RecF-like AAA" evidence="1">
    <location>
        <begin position="159"/>
        <end position="356"/>
    </location>
</feature>
<dbReference type="PANTHER" id="PTHR43581:SF2">
    <property type="entry name" value="EXCINUCLEASE ATPASE SUBUNIT"/>
    <property type="match status" value="1"/>
</dbReference>
<comment type="caution">
    <text evidence="3">The sequence shown here is derived from an EMBL/GenBank/DDBJ whole genome shotgun (WGS) entry which is preliminary data.</text>
</comment>
<gene>
    <name evidence="3" type="ORF">XBO1_1970022</name>
</gene>
<dbReference type="InterPro" id="IPR034139">
    <property type="entry name" value="TOPRIM_OLD"/>
</dbReference>
<accession>A0A077P7B1</accession>
<dbReference type="RefSeq" id="WP_230578330.1">
    <property type="nucleotide sequence ID" value="NZ_CAWLUU010000170.1"/>
</dbReference>
<dbReference type="Gene3D" id="3.40.50.300">
    <property type="entry name" value="P-loop containing nucleotide triphosphate hydrolases"/>
    <property type="match status" value="1"/>
</dbReference>